<dbReference type="KEGG" id="tom:BWR18_05405"/>
<dbReference type="Pfam" id="PF01042">
    <property type="entry name" value="Ribonuc_L-PSP"/>
    <property type="match status" value="1"/>
</dbReference>
<protein>
    <recommendedName>
        <fullName evidence="3">Enamine deaminase RidA</fullName>
    </recommendedName>
</protein>
<organism evidence="1 2">
    <name type="scientific">Tateyamaria omphalii</name>
    <dbReference type="NCBI Taxonomy" id="299262"/>
    <lineage>
        <taxon>Bacteria</taxon>
        <taxon>Pseudomonadati</taxon>
        <taxon>Pseudomonadota</taxon>
        <taxon>Alphaproteobacteria</taxon>
        <taxon>Rhodobacterales</taxon>
        <taxon>Roseobacteraceae</taxon>
        <taxon>Tateyamaria</taxon>
    </lineage>
</organism>
<keyword evidence="2" id="KW-1185">Reference proteome</keyword>
<dbReference type="PANTHER" id="PTHR47328:SF1">
    <property type="entry name" value="RUTC FAMILY PROTEIN YOAB"/>
    <property type="match status" value="1"/>
</dbReference>
<dbReference type="Proteomes" id="UP000186336">
    <property type="component" value="Chromosome"/>
</dbReference>
<dbReference type="PANTHER" id="PTHR47328">
    <property type="match status" value="1"/>
</dbReference>
<dbReference type="OrthoDB" id="9803101at2"/>
<gene>
    <name evidence="1" type="ORF">BWR18_05405</name>
</gene>
<dbReference type="STRING" id="299262.BWR18_05405"/>
<dbReference type="AlphaFoldDB" id="A0A1P8MSW5"/>
<dbReference type="SUPFAM" id="SSF55298">
    <property type="entry name" value="YjgF-like"/>
    <property type="match status" value="1"/>
</dbReference>
<dbReference type="CDD" id="cd06150">
    <property type="entry name" value="YjgF_YER057c_UK114_like_2"/>
    <property type="match status" value="1"/>
</dbReference>
<accession>A0A1P8MSW5</accession>
<proteinExistence type="predicted"/>
<evidence type="ECO:0008006" key="3">
    <source>
        <dbReference type="Google" id="ProtNLM"/>
    </source>
</evidence>
<dbReference type="InterPro" id="IPR035959">
    <property type="entry name" value="RutC-like_sf"/>
</dbReference>
<dbReference type="EMBL" id="CP019312">
    <property type="protein sequence ID" value="APX11187.1"/>
    <property type="molecule type" value="Genomic_DNA"/>
</dbReference>
<dbReference type="InterPro" id="IPR006175">
    <property type="entry name" value="YjgF/YER057c/UK114"/>
</dbReference>
<dbReference type="InterPro" id="IPR035709">
    <property type="entry name" value="YoaB-like"/>
</dbReference>
<sequence>MTDIKRFDTDLRMSQAVVHAQTVYLAGQCGTAHAPIDVQTREALAKVDHHLAAVGSDKTWLLTVTIWLVSIVDYDAVNTVWDAWMPPGAAPARSCGEVQIGGDGYDIEIICTAALP</sequence>
<name>A0A1P8MSW5_9RHOB</name>
<evidence type="ECO:0000313" key="1">
    <source>
        <dbReference type="EMBL" id="APX11187.1"/>
    </source>
</evidence>
<dbReference type="RefSeq" id="WP_076627051.1">
    <property type="nucleotide sequence ID" value="NZ_CP019312.1"/>
</dbReference>
<dbReference type="Gene3D" id="3.30.1330.40">
    <property type="entry name" value="RutC-like"/>
    <property type="match status" value="1"/>
</dbReference>
<reference evidence="1 2" key="1">
    <citation type="submission" date="2017-01" db="EMBL/GenBank/DDBJ databases">
        <title>Complete genome of Tateyamaria omphalii DOK1-4 isolated from seawater in Dokdo.</title>
        <authorList>
            <person name="Kim J.H."/>
            <person name="Chi W.-J."/>
        </authorList>
    </citation>
    <scope>NUCLEOTIDE SEQUENCE [LARGE SCALE GENOMIC DNA]</scope>
    <source>
        <strain evidence="1 2">DOK1-4</strain>
    </source>
</reference>
<evidence type="ECO:0000313" key="2">
    <source>
        <dbReference type="Proteomes" id="UP000186336"/>
    </source>
</evidence>